<dbReference type="KEGG" id="rsz:108847661"/>
<comment type="similarity">
    <text evidence="1 6">Belongs to the FHY3/FAR1 family.</text>
</comment>
<dbReference type="PANTHER" id="PTHR31669">
    <property type="entry name" value="PROTEIN FAR1-RELATED SEQUENCE 10-RELATED"/>
    <property type="match status" value="1"/>
</dbReference>
<evidence type="ECO:0000256" key="2">
    <source>
        <dbReference type="ARBA" id="ARBA00022723"/>
    </source>
</evidence>
<organism evidence="9 11">
    <name type="scientific">Raphanus sativus</name>
    <name type="common">Radish</name>
    <name type="synonym">Raphanus raphanistrum var. sativus</name>
    <dbReference type="NCBI Taxonomy" id="3726"/>
    <lineage>
        <taxon>Eukaryota</taxon>
        <taxon>Viridiplantae</taxon>
        <taxon>Streptophyta</taxon>
        <taxon>Embryophyta</taxon>
        <taxon>Tracheophyta</taxon>
        <taxon>Spermatophyta</taxon>
        <taxon>Magnoliopsida</taxon>
        <taxon>eudicotyledons</taxon>
        <taxon>Gunneridae</taxon>
        <taxon>Pentapetalae</taxon>
        <taxon>rosids</taxon>
        <taxon>malvids</taxon>
        <taxon>Brassicales</taxon>
        <taxon>Brassicaceae</taxon>
        <taxon>Brassiceae</taxon>
        <taxon>Raphanus</taxon>
    </lineage>
</organism>
<keyword evidence="6" id="KW-0539">Nucleus</keyword>
<dbReference type="OrthoDB" id="1841386at2759"/>
<evidence type="ECO:0000256" key="6">
    <source>
        <dbReference type="RuleBase" id="RU367018"/>
    </source>
</evidence>
<evidence type="ECO:0000313" key="10">
    <source>
        <dbReference type="RefSeq" id="XP_056852091.1"/>
    </source>
</evidence>
<dbReference type="RefSeq" id="XP_018476471.2">
    <property type="nucleotide sequence ID" value="XM_018620969.2"/>
</dbReference>
<dbReference type="SMART" id="SM00575">
    <property type="entry name" value="ZnF_PMZ"/>
    <property type="match status" value="1"/>
</dbReference>
<evidence type="ECO:0000313" key="9">
    <source>
        <dbReference type="Proteomes" id="UP000504610"/>
    </source>
</evidence>
<dbReference type="RefSeq" id="XP_018476472.2">
    <property type="nucleotide sequence ID" value="XM_018620970.2"/>
</dbReference>
<evidence type="ECO:0000256" key="5">
    <source>
        <dbReference type="PROSITE-ProRule" id="PRU00325"/>
    </source>
</evidence>
<evidence type="ECO:0000256" key="1">
    <source>
        <dbReference type="ARBA" id="ARBA00005889"/>
    </source>
</evidence>
<name>A0A9W3CKQ0_RAPSA</name>
<dbReference type="PANTHER" id="PTHR31669:SF149">
    <property type="entry name" value="PROTEIN FAR1-RELATED SEQUENCE 12-RELATED"/>
    <property type="match status" value="1"/>
</dbReference>
<proteinExistence type="inferred from homology"/>
<keyword evidence="2 6" id="KW-0479">Metal-binding</keyword>
<evidence type="ECO:0000256" key="4">
    <source>
        <dbReference type="ARBA" id="ARBA00022833"/>
    </source>
</evidence>
<feature type="domain" description="SWIM-type" evidence="8">
    <location>
        <begin position="694"/>
        <end position="730"/>
    </location>
</feature>
<dbReference type="RefSeq" id="XP_056852091.1">
    <property type="nucleotide sequence ID" value="XM_056996111.1"/>
</dbReference>
<gene>
    <name evidence="10 11" type="primary">LOC130501223</name>
</gene>
<dbReference type="GeneID" id="130501223"/>
<dbReference type="GO" id="GO:0005634">
    <property type="term" value="C:nucleus"/>
    <property type="evidence" value="ECO:0007669"/>
    <property type="project" value="UniProtKB-SubCell"/>
</dbReference>
<dbReference type="PROSITE" id="PS50966">
    <property type="entry name" value="ZF_SWIM"/>
    <property type="match status" value="1"/>
</dbReference>
<keyword evidence="9" id="KW-1185">Reference proteome</keyword>
<dbReference type="Pfam" id="PF10551">
    <property type="entry name" value="MULE"/>
    <property type="match status" value="1"/>
</dbReference>
<feature type="region of interest" description="Disordered" evidence="7">
    <location>
        <begin position="150"/>
        <end position="216"/>
    </location>
</feature>
<sequence length="808" mass="92457">MESSATEQHSSFNNMVTKAYPLRILNHTTTDEHVNSGGGGGGAAEPYVGLEFDTAEEAREYYNAYAARTGFKARTGQLYRSRTDGTVSSRRFVCSKEGFQLNSRTGCTAFIRVQRRDTGKWVLDQIQKEHNHELGGEAEEMTVAATTPRPVRAPAPTKLAATVNQHRPKMKVVDESDREQRSSSSKSTSLKRFKSGEGEVSNDGHHHHHNPKAVSGSEPYAGLEFGSANEACQFYQAYAEVVGFRVRIGQLFRSKVDNSITSRRFVCSREGFQHPSRMGCGAYMRIKRQDSGGWIVDRLCKDHNHDLEPGKKNQDGVKKITEDVMMTGGGGLDSVDLIELNNSHHHIKKAATSSSSRENRIGKEWYPLLLDYFQSKQTEDMGFFYAVELDVHSGSCLSVFWADSRARFACSQFGDAVVFDTSYRKGNHSVPFATFVGFNHHRQPVLLGCAVVADESKESFLWLFQTWLRAMSGRPPRSVVADQDLPIKQALSQVFPGAHHRYSAWQMRERERENLRPFPSEFKYEYEKCIYQTQTVLEFDSVWNTLINKYGLRDDVWLREVYEQREHWVPAYLRGSFFAGIPINGAFEPFFSASSSSLDALTPLREFIGRYEQGLEQRREEERKEDFNSYNLQPFLQTKEPVEEQCRRLYTLTVFRIFQNELVQSYSYLCLKTYEEGAMSRFLVRKCGNESEKHAVTFNATNLNSSCSCQMFEHEGLLCRHVLKVFNLLEVKELPSRYILHRWTKNAEFGFVRDMESGVSSQDLKALMVWSLREAASKYIEFGTSSLEKYKLAYEIMREGGKKLCWQR</sequence>
<evidence type="ECO:0000259" key="8">
    <source>
        <dbReference type="PROSITE" id="PS50966"/>
    </source>
</evidence>
<reference evidence="10 11" key="1">
    <citation type="submission" date="2025-04" db="UniProtKB">
        <authorList>
            <consortium name="RefSeq"/>
        </authorList>
    </citation>
    <scope>IDENTIFICATION</scope>
    <source>
        <tissue evidence="10 11">Leaf</tissue>
    </source>
</reference>
<dbReference type="Proteomes" id="UP000504610">
    <property type="component" value="Unplaced"/>
</dbReference>
<dbReference type="GO" id="GO:0006355">
    <property type="term" value="P:regulation of DNA-templated transcription"/>
    <property type="evidence" value="ECO:0007669"/>
    <property type="project" value="UniProtKB-UniRule"/>
</dbReference>
<dbReference type="RefSeq" id="XP_056852092.1">
    <property type="nucleotide sequence ID" value="XM_056996112.1"/>
</dbReference>
<dbReference type="GO" id="GO:0008270">
    <property type="term" value="F:zinc ion binding"/>
    <property type="evidence" value="ECO:0007669"/>
    <property type="project" value="UniProtKB-UniRule"/>
</dbReference>
<accession>A0A9W3CKQ0</accession>
<dbReference type="KEGG" id="rsz:130501223"/>
<dbReference type="AlphaFoldDB" id="A0A9W3CKQ0"/>
<comment type="subcellular location">
    <subcellularLocation>
        <location evidence="6">Nucleus</location>
    </subcellularLocation>
</comment>
<dbReference type="InterPro" id="IPR007527">
    <property type="entry name" value="Znf_SWIM"/>
</dbReference>
<dbReference type="InterPro" id="IPR006564">
    <property type="entry name" value="Znf_PMZ"/>
</dbReference>
<keyword evidence="3 5" id="KW-0863">Zinc-finger</keyword>
<dbReference type="Pfam" id="PF03101">
    <property type="entry name" value="FAR1"/>
    <property type="match status" value="2"/>
</dbReference>
<dbReference type="InterPro" id="IPR031052">
    <property type="entry name" value="FHY3/FAR1"/>
</dbReference>
<dbReference type="InterPro" id="IPR004330">
    <property type="entry name" value="FAR1_DNA_bnd_dom"/>
</dbReference>
<protein>
    <recommendedName>
        <fullName evidence="6">Protein FAR1-RELATED SEQUENCE</fullName>
    </recommendedName>
</protein>
<dbReference type="InterPro" id="IPR018289">
    <property type="entry name" value="MULE_transposase_dom"/>
</dbReference>
<comment type="function">
    <text evidence="6">Putative transcription activator involved in regulating light control of development.</text>
</comment>
<evidence type="ECO:0000256" key="7">
    <source>
        <dbReference type="SAM" id="MobiDB-lite"/>
    </source>
</evidence>
<dbReference type="Pfam" id="PF04434">
    <property type="entry name" value="SWIM"/>
    <property type="match status" value="1"/>
</dbReference>
<evidence type="ECO:0000256" key="3">
    <source>
        <dbReference type="ARBA" id="ARBA00022771"/>
    </source>
</evidence>
<feature type="compositionally biased region" description="Basic and acidic residues" evidence="7">
    <location>
        <begin position="171"/>
        <end position="181"/>
    </location>
</feature>
<keyword evidence="4 6" id="KW-0862">Zinc</keyword>
<evidence type="ECO:0000313" key="11">
    <source>
        <dbReference type="RefSeq" id="XP_056852092.1"/>
    </source>
</evidence>